<dbReference type="Proteomes" id="UP000075502">
    <property type="component" value="Unassembled WGS sequence"/>
</dbReference>
<protein>
    <submittedName>
        <fullName evidence="1">Uncharacterized protein</fullName>
    </submittedName>
</protein>
<evidence type="ECO:0000313" key="2">
    <source>
        <dbReference type="Proteomes" id="UP000075502"/>
    </source>
</evidence>
<name>A0A150TY89_SORCE</name>
<sequence>MAALAFQTYHPAMGRDGCSTLRQGMPCMYCDFFRPNDSPRNKNERKLWPRAKSGTVCAKCGKRYDEHTMDRRLHKAVVCGGESYILEW</sequence>
<evidence type="ECO:0000313" key="1">
    <source>
        <dbReference type="EMBL" id="KYG09448.1"/>
    </source>
</evidence>
<dbReference type="AlphaFoldDB" id="A0A150TY89"/>
<dbReference type="EMBL" id="JEME01000679">
    <property type="protein sequence ID" value="KYG09448.1"/>
    <property type="molecule type" value="Genomic_DNA"/>
</dbReference>
<proteinExistence type="predicted"/>
<comment type="caution">
    <text evidence="1">The sequence shown here is derived from an EMBL/GenBank/DDBJ whole genome shotgun (WGS) entry which is preliminary data.</text>
</comment>
<accession>A0A150TY89</accession>
<gene>
    <name evidence="1" type="ORF">BE21_17885</name>
</gene>
<reference evidence="1 2" key="1">
    <citation type="submission" date="2014-02" db="EMBL/GenBank/DDBJ databases">
        <title>The small core and large imbalanced accessory genome model reveals a collaborative survival strategy of Sorangium cellulosum strains in nature.</title>
        <authorList>
            <person name="Han K."/>
            <person name="Peng R."/>
            <person name="Blom J."/>
            <person name="Li Y.-Z."/>
        </authorList>
    </citation>
    <scope>NUCLEOTIDE SEQUENCE [LARGE SCALE GENOMIC DNA]</scope>
    <source>
        <strain evidence="1 2">So0007-03</strain>
    </source>
</reference>
<organism evidence="1 2">
    <name type="scientific">Sorangium cellulosum</name>
    <name type="common">Polyangium cellulosum</name>
    <dbReference type="NCBI Taxonomy" id="56"/>
    <lineage>
        <taxon>Bacteria</taxon>
        <taxon>Pseudomonadati</taxon>
        <taxon>Myxococcota</taxon>
        <taxon>Polyangia</taxon>
        <taxon>Polyangiales</taxon>
        <taxon>Polyangiaceae</taxon>
        <taxon>Sorangium</taxon>
    </lineage>
</organism>